<protein>
    <submittedName>
        <fullName evidence="1">Uncharacterized protein</fullName>
    </submittedName>
</protein>
<dbReference type="HOGENOM" id="CLU_2832006_0_0_1"/>
<name>Q0TXY9_PHANO</name>
<evidence type="ECO:0000313" key="2">
    <source>
        <dbReference type="Proteomes" id="UP000001055"/>
    </source>
</evidence>
<dbReference type="Proteomes" id="UP000001055">
    <property type="component" value="Unassembled WGS sequence"/>
</dbReference>
<sequence>MAYCPRKKTQYTNSNAAPPAISVDLASENSDAAVCKDALEITGTVAGAVNGYAGTAFTLLSYACGA</sequence>
<dbReference type="RefSeq" id="XP_001805757.1">
    <property type="nucleotide sequence ID" value="XM_001805705.1"/>
</dbReference>
<dbReference type="KEGG" id="pno:SNOG_15612"/>
<gene>
    <name evidence="1" type="ORF">SNOG_15612</name>
</gene>
<dbReference type="VEuPathDB" id="FungiDB:JI435_156130"/>
<dbReference type="eggNOG" id="ENOG502SWFF">
    <property type="taxonomic scope" value="Eukaryota"/>
</dbReference>
<organism evidence="1 2">
    <name type="scientific">Phaeosphaeria nodorum (strain SN15 / ATCC MYA-4574 / FGSC 10173)</name>
    <name type="common">Glume blotch fungus</name>
    <name type="synonym">Parastagonospora nodorum</name>
    <dbReference type="NCBI Taxonomy" id="321614"/>
    <lineage>
        <taxon>Eukaryota</taxon>
        <taxon>Fungi</taxon>
        <taxon>Dikarya</taxon>
        <taxon>Ascomycota</taxon>
        <taxon>Pezizomycotina</taxon>
        <taxon>Dothideomycetes</taxon>
        <taxon>Pleosporomycetidae</taxon>
        <taxon>Pleosporales</taxon>
        <taxon>Pleosporineae</taxon>
        <taxon>Phaeosphaeriaceae</taxon>
        <taxon>Parastagonospora</taxon>
    </lineage>
</organism>
<accession>Q0TXY9</accession>
<dbReference type="EMBL" id="CH445363">
    <property type="protein sequence ID" value="EAT76987.1"/>
    <property type="molecule type" value="Genomic_DNA"/>
</dbReference>
<dbReference type="GeneID" id="5982687"/>
<dbReference type="AlphaFoldDB" id="Q0TXY9"/>
<proteinExistence type="predicted"/>
<dbReference type="InParanoid" id="Q0TXY9"/>
<reference evidence="2" key="1">
    <citation type="journal article" date="2007" name="Plant Cell">
        <title>Dothideomycete-plant interactions illuminated by genome sequencing and EST analysis of the wheat pathogen Stagonospora nodorum.</title>
        <authorList>
            <person name="Hane J.K."/>
            <person name="Lowe R.G."/>
            <person name="Solomon P.S."/>
            <person name="Tan K.C."/>
            <person name="Schoch C.L."/>
            <person name="Spatafora J.W."/>
            <person name="Crous P.W."/>
            <person name="Kodira C."/>
            <person name="Birren B.W."/>
            <person name="Galagan J.E."/>
            <person name="Torriani S.F."/>
            <person name="McDonald B.A."/>
            <person name="Oliver R.P."/>
        </authorList>
    </citation>
    <scope>NUCLEOTIDE SEQUENCE [LARGE SCALE GENOMIC DNA]</scope>
    <source>
        <strain evidence="2">SN15 / ATCC MYA-4574 / FGSC 10173</strain>
    </source>
</reference>
<evidence type="ECO:0000313" key="1">
    <source>
        <dbReference type="EMBL" id="EAT76987.1"/>
    </source>
</evidence>
<dbReference type="STRING" id="321614.Q0TXY9"/>